<keyword evidence="2" id="KW-1185">Reference proteome</keyword>
<evidence type="ECO:0000313" key="1">
    <source>
        <dbReference type="EMBL" id="KAK9762866.1"/>
    </source>
</evidence>
<proteinExistence type="predicted"/>
<gene>
    <name evidence="1" type="ORF">K7432_010983</name>
</gene>
<name>A0ABR2WN32_9FUNG</name>
<dbReference type="Proteomes" id="UP001479436">
    <property type="component" value="Unassembled WGS sequence"/>
</dbReference>
<protein>
    <submittedName>
        <fullName evidence="1">Uncharacterized protein</fullName>
    </submittedName>
</protein>
<dbReference type="EMBL" id="JASJQH010000804">
    <property type="protein sequence ID" value="KAK9762866.1"/>
    <property type="molecule type" value="Genomic_DNA"/>
</dbReference>
<evidence type="ECO:0000313" key="2">
    <source>
        <dbReference type="Proteomes" id="UP001479436"/>
    </source>
</evidence>
<accession>A0ABR2WN32</accession>
<reference evidence="1 2" key="1">
    <citation type="submission" date="2023-04" db="EMBL/GenBank/DDBJ databases">
        <title>Genome of Basidiobolus ranarum AG-B5.</title>
        <authorList>
            <person name="Stajich J.E."/>
            <person name="Carter-House D."/>
            <person name="Gryganskyi A."/>
        </authorList>
    </citation>
    <scope>NUCLEOTIDE SEQUENCE [LARGE SCALE GENOMIC DNA]</scope>
    <source>
        <strain evidence="1 2">AG-B5</strain>
    </source>
</reference>
<comment type="caution">
    <text evidence="1">The sequence shown here is derived from an EMBL/GenBank/DDBJ whole genome shotgun (WGS) entry which is preliminary data.</text>
</comment>
<sequence length="81" mass="9562">MEVENTPSEQLSNRKVKIDRAILHIQDELEMLNLANSSVLNDVEQMEVILKESKEKFLNIRVTALKLKREYLELFDMKTEQ</sequence>
<organism evidence="1 2">
    <name type="scientific">Basidiobolus ranarum</name>
    <dbReference type="NCBI Taxonomy" id="34480"/>
    <lineage>
        <taxon>Eukaryota</taxon>
        <taxon>Fungi</taxon>
        <taxon>Fungi incertae sedis</taxon>
        <taxon>Zoopagomycota</taxon>
        <taxon>Entomophthoromycotina</taxon>
        <taxon>Basidiobolomycetes</taxon>
        <taxon>Basidiobolales</taxon>
        <taxon>Basidiobolaceae</taxon>
        <taxon>Basidiobolus</taxon>
    </lineage>
</organism>